<keyword evidence="1" id="KW-0472">Membrane</keyword>
<dbReference type="Proteomes" id="UP000095350">
    <property type="component" value="Unassembled WGS sequence"/>
</dbReference>
<feature type="transmembrane region" description="Helical" evidence="1">
    <location>
        <begin position="360"/>
        <end position="381"/>
    </location>
</feature>
<feature type="transmembrane region" description="Helical" evidence="1">
    <location>
        <begin position="233"/>
        <end position="253"/>
    </location>
</feature>
<evidence type="ECO:0000256" key="1">
    <source>
        <dbReference type="SAM" id="Phobius"/>
    </source>
</evidence>
<dbReference type="EMBL" id="CYXZ01000012">
    <property type="protein sequence ID" value="CUN07666.1"/>
    <property type="molecule type" value="Genomic_DNA"/>
</dbReference>
<feature type="transmembrane region" description="Helical" evidence="1">
    <location>
        <begin position="164"/>
        <end position="186"/>
    </location>
</feature>
<name>A0A173TZZ0_9FIRM</name>
<dbReference type="Pfam" id="PF09546">
    <property type="entry name" value="Spore_III_AE"/>
    <property type="match status" value="1"/>
</dbReference>
<keyword evidence="1" id="KW-1133">Transmembrane helix</keyword>
<gene>
    <name evidence="3" type="primary">spoIIIAE</name>
    <name evidence="3" type="ORF">ERS852572_01796</name>
</gene>
<evidence type="ECO:0000313" key="4">
    <source>
        <dbReference type="Proteomes" id="UP000095350"/>
    </source>
</evidence>
<feature type="chain" id="PRO_5008012698" evidence="2">
    <location>
        <begin position="25"/>
        <end position="383"/>
    </location>
</feature>
<dbReference type="RefSeq" id="WP_055194279.1">
    <property type="nucleotide sequence ID" value="NZ_CABIYH010000012.1"/>
</dbReference>
<proteinExistence type="predicted"/>
<keyword evidence="1" id="KW-0812">Transmembrane</keyword>
<feature type="transmembrane region" description="Helical" evidence="1">
    <location>
        <begin position="123"/>
        <end position="144"/>
    </location>
</feature>
<organism evidence="3 4">
    <name type="scientific">Roseburia intestinalis</name>
    <dbReference type="NCBI Taxonomy" id="166486"/>
    <lineage>
        <taxon>Bacteria</taxon>
        <taxon>Bacillati</taxon>
        <taxon>Bacillota</taxon>
        <taxon>Clostridia</taxon>
        <taxon>Lachnospirales</taxon>
        <taxon>Lachnospiraceae</taxon>
        <taxon>Roseburia</taxon>
    </lineage>
</organism>
<evidence type="ECO:0000256" key="2">
    <source>
        <dbReference type="SAM" id="SignalP"/>
    </source>
</evidence>
<dbReference type="OrthoDB" id="1706761at2"/>
<dbReference type="InterPro" id="IPR014194">
    <property type="entry name" value="Spore_III_AE"/>
</dbReference>
<feature type="transmembrane region" description="Helical" evidence="1">
    <location>
        <begin position="198"/>
        <end position="221"/>
    </location>
</feature>
<feature type="transmembrane region" description="Helical" evidence="1">
    <location>
        <begin position="296"/>
        <end position="319"/>
    </location>
</feature>
<feature type="signal peptide" evidence="2">
    <location>
        <begin position="1"/>
        <end position="24"/>
    </location>
</feature>
<accession>A0A173TZZ0</accession>
<evidence type="ECO:0000313" key="3">
    <source>
        <dbReference type="EMBL" id="CUN07666.1"/>
    </source>
</evidence>
<sequence length="383" mass="41912">MKKWGVCVICILLLCVIETVSVFASEKNTQDYLGNMTEELDFSKLDHFMRQDAEDSGITFSELVKELLYQEKPGALYQQIGPWLMGQLCESVCENRKILVEVVLLAVCFSVLKNFAGAFASSYVSDLCFILVFCVLAVLMLQSFLTFREIVCGVLEKSVDFFQIFIPTFSIAMLFSAGESIASGFYQTAFLIIYLIEWLFLTILVPMIHIYILTVLINYFFEEEKFANMMELIGGLIGWAIRSAGIIVLGLNVVQGIVAPAKDRLLYGTAGRAMAMIPGIGNTVNGVSELLLGSGIMIRNCVGAAGLIVLIILVAVPMVQAGCMVLFYKIAAAVVEPVADKRIAGCLKGMAQGGMLYLKLMGYCVMLIFLTIALTAASSGFGY</sequence>
<reference evidence="3 4" key="1">
    <citation type="submission" date="2015-09" db="EMBL/GenBank/DDBJ databases">
        <authorList>
            <consortium name="Pathogen Informatics"/>
        </authorList>
    </citation>
    <scope>NUCLEOTIDE SEQUENCE [LARGE SCALE GENOMIC DNA]</scope>
    <source>
        <strain evidence="3 4">2789STDY5834960</strain>
    </source>
</reference>
<feature type="transmembrane region" description="Helical" evidence="1">
    <location>
        <begin position="98"/>
        <end position="116"/>
    </location>
</feature>
<protein>
    <submittedName>
        <fullName evidence="3">Stage III sporulation protein AE</fullName>
    </submittedName>
</protein>
<dbReference type="AlphaFoldDB" id="A0A173TZZ0"/>
<keyword evidence="2" id="KW-0732">Signal</keyword>
<dbReference type="STRING" id="166486.ERS852572_01796"/>
<dbReference type="PaxDb" id="166486-ERS852572_01796"/>